<keyword evidence="3" id="KW-1185">Reference proteome</keyword>
<dbReference type="InterPro" id="IPR043519">
    <property type="entry name" value="NT_sf"/>
</dbReference>
<dbReference type="SUPFAM" id="SSF81301">
    <property type="entry name" value="Nucleotidyltransferase"/>
    <property type="match status" value="1"/>
</dbReference>
<dbReference type="PANTHER" id="PTHR41773">
    <property type="entry name" value="GTP PYROPHOSPHATASE-RELATED"/>
    <property type="match status" value="1"/>
</dbReference>
<dbReference type="SMART" id="SM00954">
    <property type="entry name" value="RelA_SpoT"/>
    <property type="match status" value="1"/>
</dbReference>
<feature type="domain" description="RelA/SpoT" evidence="1">
    <location>
        <begin position="59"/>
        <end position="198"/>
    </location>
</feature>
<accession>A0ABN1UUK0</accession>
<proteinExistence type="predicted"/>
<evidence type="ECO:0000313" key="2">
    <source>
        <dbReference type="EMBL" id="GAA1165869.1"/>
    </source>
</evidence>
<dbReference type="CDD" id="cd05399">
    <property type="entry name" value="NT_Rel-Spo_like"/>
    <property type="match status" value="1"/>
</dbReference>
<gene>
    <name evidence="2" type="ORF">GCM10009606_48960</name>
</gene>
<evidence type="ECO:0000259" key="1">
    <source>
        <dbReference type="SMART" id="SM00954"/>
    </source>
</evidence>
<reference evidence="2 3" key="1">
    <citation type="journal article" date="2019" name="Int. J. Syst. Evol. Microbiol.">
        <title>The Global Catalogue of Microorganisms (GCM) 10K type strain sequencing project: providing services to taxonomists for standard genome sequencing and annotation.</title>
        <authorList>
            <consortium name="The Broad Institute Genomics Platform"/>
            <consortium name="The Broad Institute Genome Sequencing Center for Infectious Disease"/>
            <person name="Wu L."/>
            <person name="Ma J."/>
        </authorList>
    </citation>
    <scope>NUCLEOTIDE SEQUENCE [LARGE SCALE GENOMIC DNA]</scope>
    <source>
        <strain evidence="2 3">JCM 11813</strain>
    </source>
</reference>
<organism evidence="2 3">
    <name type="scientific">Nocardioides aquiterrae</name>
    <dbReference type="NCBI Taxonomy" id="203799"/>
    <lineage>
        <taxon>Bacteria</taxon>
        <taxon>Bacillati</taxon>
        <taxon>Actinomycetota</taxon>
        <taxon>Actinomycetes</taxon>
        <taxon>Propionibacteriales</taxon>
        <taxon>Nocardioidaceae</taxon>
        <taxon>Nocardioides</taxon>
    </lineage>
</organism>
<dbReference type="EMBL" id="BAAAJE010000037">
    <property type="protein sequence ID" value="GAA1165869.1"/>
    <property type="molecule type" value="Genomic_DNA"/>
</dbReference>
<dbReference type="Gene3D" id="3.30.460.10">
    <property type="entry name" value="Beta Polymerase, domain 2"/>
    <property type="match status" value="1"/>
</dbReference>
<dbReference type="RefSeq" id="WP_343911231.1">
    <property type="nucleotide sequence ID" value="NZ_BAAAJE010000037.1"/>
</dbReference>
<sequence>MTRLSHELPFGYEAFSAWYESLRRSALEPARQTFCRILTDEISRVEVEFGPGRFRAPQSRLKDPVRLWAKLHLPKYRNRITALDAISEVIDDLVGVRIVCTNKSDVAKIRRVLDDLVRLPAERSEPDFGVAVEEGSDRDYIREPKDSGYRAYHLNLLTGVPRIGGTTIVKGELQVRTLLQDGWGELTHEDTYKPGQEVPGLVSLLSLRMGELLATVDDIAEDIQGELARISQEAVTDTVSAPETAPVLPVIPTGVSAEIVLAEAARLVSLLDRPTPLAQISTQLRATFGPQVSTDWLGYGTFKNFLLQAVPDIHVVPKGPSYIIPPGAEPDDSWPTSLRPS</sequence>
<dbReference type="Proteomes" id="UP001499979">
    <property type="component" value="Unassembled WGS sequence"/>
</dbReference>
<dbReference type="Pfam" id="PF04607">
    <property type="entry name" value="RelA_SpoT"/>
    <property type="match status" value="1"/>
</dbReference>
<dbReference type="InterPro" id="IPR007685">
    <property type="entry name" value="RelA_SpoT"/>
</dbReference>
<protein>
    <recommendedName>
        <fullName evidence="1">RelA/SpoT domain-containing protein</fullName>
    </recommendedName>
</protein>
<dbReference type="PANTHER" id="PTHR41773:SF1">
    <property type="entry name" value="RELA_SPOT DOMAIN-CONTAINING PROTEIN"/>
    <property type="match status" value="1"/>
</dbReference>
<name>A0ABN1UUK0_9ACTN</name>
<comment type="caution">
    <text evidence="2">The sequence shown here is derived from an EMBL/GenBank/DDBJ whole genome shotgun (WGS) entry which is preliminary data.</text>
</comment>
<evidence type="ECO:0000313" key="3">
    <source>
        <dbReference type="Proteomes" id="UP001499979"/>
    </source>
</evidence>